<organism evidence="1 2">
    <name type="scientific">Natrarchaeobaculum sulfurireducens</name>
    <dbReference type="NCBI Taxonomy" id="2044521"/>
    <lineage>
        <taxon>Archaea</taxon>
        <taxon>Methanobacteriati</taxon>
        <taxon>Methanobacteriota</taxon>
        <taxon>Stenosarchaea group</taxon>
        <taxon>Halobacteria</taxon>
        <taxon>Halobacteriales</taxon>
        <taxon>Natrialbaceae</taxon>
        <taxon>Natrarchaeobaculum</taxon>
    </lineage>
</organism>
<evidence type="ECO:0000313" key="1">
    <source>
        <dbReference type="EMBL" id="AXR79001.1"/>
    </source>
</evidence>
<dbReference type="KEGG" id="nan:AArc1_2688"/>
<protein>
    <submittedName>
        <fullName evidence="1">Uncharacterized protein</fullName>
    </submittedName>
</protein>
<evidence type="ECO:0000313" key="2">
    <source>
        <dbReference type="Proteomes" id="UP000258707"/>
    </source>
</evidence>
<proteinExistence type="predicted"/>
<name>A0A346PHK6_9EURY</name>
<sequence>MSDKRPLIIPHRVVEHNRRLESTLNRRLSVTLATYKSIEAMAELAVVALAFYSIYHGADPLLAFALTAVVVGGWKVVEFLAVYADDLAEARDAVDGSD</sequence>
<gene>
    <name evidence="1" type="ORF">AArc1_2688</name>
</gene>
<dbReference type="Proteomes" id="UP000258707">
    <property type="component" value="Chromosome"/>
</dbReference>
<dbReference type="RefSeq" id="WP_117365007.1">
    <property type="nucleotide sequence ID" value="NZ_CP024047.1"/>
</dbReference>
<accession>A0A346PHK6</accession>
<dbReference type="AlphaFoldDB" id="A0A346PHK6"/>
<reference evidence="2" key="1">
    <citation type="submission" date="2017-10" db="EMBL/GenBank/DDBJ databases">
        <title>Phenotypic and genomic properties of facultatively anaerobic sulfur-reducing natronoarchaea from hypersaline soda lakes.</title>
        <authorList>
            <person name="Sorokin D.Y."/>
            <person name="Kublanov I.V."/>
            <person name="Roman P."/>
            <person name="Sinninghe Damste J.S."/>
            <person name="Golyshin P.N."/>
            <person name="Rojo D."/>
            <person name="Ciordia S."/>
            <person name="Mena Md.C."/>
            <person name="Ferrer M."/>
            <person name="Messina E."/>
            <person name="Smedile F."/>
            <person name="La Spada G."/>
            <person name="La Cono V."/>
            <person name="Yakimov M.M."/>
        </authorList>
    </citation>
    <scope>NUCLEOTIDE SEQUENCE [LARGE SCALE GENOMIC DNA]</scope>
    <source>
        <strain evidence="2">AArc1</strain>
    </source>
</reference>
<dbReference type="EMBL" id="CP024047">
    <property type="protein sequence ID" value="AXR79001.1"/>
    <property type="molecule type" value="Genomic_DNA"/>
</dbReference>
<dbReference type="GeneID" id="37639457"/>